<dbReference type="Proteomes" id="UP000051952">
    <property type="component" value="Unassembled WGS sequence"/>
</dbReference>
<name>A0A0S4IWJ5_BODSA</name>
<dbReference type="AlphaFoldDB" id="A0A0S4IWJ5"/>
<gene>
    <name evidence="2" type="ORF">BSAL_72365</name>
</gene>
<feature type="compositionally biased region" description="Polar residues" evidence="1">
    <location>
        <begin position="363"/>
        <end position="382"/>
    </location>
</feature>
<sequence length="530" mass="58573">MENAVAELQQENNGGVLVWFLEILWAQSSKRINSDNDAVPPAAYYKDFPYIPHSVVFNYSHAQGWFFEPASVKASSGSRRIRRKRRQHLVARDIFEELTAGSSDLRGDHLIVAQLITRQSPQSLQPRCNYLTRDALYQLLFHGTIAEGSILQKFVFPQGAHSNGLKNGNSTLTISWQPSYCYVERHVNQIPLDDRSYTPKERGATSEAPRNITTSALGNNSSTLHACRRACNAMAEHVRIVTGIHIRSLTCVVKITQSNEVALMFVQRAAIVENDKLTPSIGLLLGGSVSDDDEDHDSHLLGDTNELTQGQKEYLMELKRCPSSQRRDYLVSLLPEDLADSKFDKIAPKSWVLRGRDSATRFQGRSASACSASTNRRSLSRNSEVDRATPSLRPASSSAVFSQGRSPRATSPALGATRTLVSFENTNTFGASPTVGSFRSIASMKVGKGLGNSMMREVEQDMTLKTQGTVVVRSDWNEEPTRIEVSLMRDATTDYFPLKKVAHNVAALGLREKYLASMRAASSGLVSSKK</sequence>
<feature type="region of interest" description="Disordered" evidence="1">
    <location>
        <begin position="363"/>
        <end position="413"/>
    </location>
</feature>
<feature type="compositionally biased region" description="Polar residues" evidence="1">
    <location>
        <begin position="394"/>
        <end position="409"/>
    </location>
</feature>
<keyword evidence="3" id="KW-1185">Reference proteome</keyword>
<reference evidence="3" key="1">
    <citation type="submission" date="2015-09" db="EMBL/GenBank/DDBJ databases">
        <authorList>
            <consortium name="Pathogen Informatics"/>
        </authorList>
    </citation>
    <scope>NUCLEOTIDE SEQUENCE [LARGE SCALE GENOMIC DNA]</scope>
    <source>
        <strain evidence="3">Lake Konstanz</strain>
    </source>
</reference>
<organism evidence="2 3">
    <name type="scientific">Bodo saltans</name>
    <name type="common">Flagellated protozoan</name>
    <dbReference type="NCBI Taxonomy" id="75058"/>
    <lineage>
        <taxon>Eukaryota</taxon>
        <taxon>Discoba</taxon>
        <taxon>Euglenozoa</taxon>
        <taxon>Kinetoplastea</taxon>
        <taxon>Metakinetoplastina</taxon>
        <taxon>Eubodonida</taxon>
        <taxon>Bodonidae</taxon>
        <taxon>Bodo</taxon>
    </lineage>
</organism>
<dbReference type="VEuPathDB" id="TriTrypDB:BSAL_72365"/>
<feature type="region of interest" description="Disordered" evidence="1">
    <location>
        <begin position="194"/>
        <end position="215"/>
    </location>
</feature>
<protein>
    <submittedName>
        <fullName evidence="2">Uncharacterized protein</fullName>
    </submittedName>
</protein>
<evidence type="ECO:0000313" key="3">
    <source>
        <dbReference type="Proteomes" id="UP000051952"/>
    </source>
</evidence>
<feature type="compositionally biased region" description="Basic and acidic residues" evidence="1">
    <location>
        <begin position="194"/>
        <end position="204"/>
    </location>
</feature>
<evidence type="ECO:0000313" key="2">
    <source>
        <dbReference type="EMBL" id="CUG06347.1"/>
    </source>
</evidence>
<evidence type="ECO:0000256" key="1">
    <source>
        <dbReference type="SAM" id="MobiDB-lite"/>
    </source>
</evidence>
<proteinExistence type="predicted"/>
<accession>A0A0S4IWJ5</accession>
<dbReference type="EMBL" id="CYKH01000583">
    <property type="protein sequence ID" value="CUG06347.1"/>
    <property type="molecule type" value="Genomic_DNA"/>
</dbReference>